<organism evidence="7 8">
    <name type="scientific">Manduca sexta</name>
    <name type="common">Tobacco hawkmoth</name>
    <name type="synonym">Tobacco hornworm</name>
    <dbReference type="NCBI Taxonomy" id="7130"/>
    <lineage>
        <taxon>Eukaryota</taxon>
        <taxon>Metazoa</taxon>
        <taxon>Ecdysozoa</taxon>
        <taxon>Arthropoda</taxon>
        <taxon>Hexapoda</taxon>
        <taxon>Insecta</taxon>
        <taxon>Pterygota</taxon>
        <taxon>Neoptera</taxon>
        <taxon>Endopterygota</taxon>
        <taxon>Lepidoptera</taxon>
        <taxon>Glossata</taxon>
        <taxon>Ditrysia</taxon>
        <taxon>Bombycoidea</taxon>
        <taxon>Sphingidae</taxon>
        <taxon>Sphinginae</taxon>
        <taxon>Sphingini</taxon>
        <taxon>Manduca</taxon>
    </lineage>
</organism>
<dbReference type="InterPro" id="IPR015525">
    <property type="entry name" value="BRCA2"/>
</dbReference>
<evidence type="ECO:0000256" key="4">
    <source>
        <dbReference type="ARBA" id="ARBA00023172"/>
    </source>
</evidence>
<dbReference type="PROSITE" id="PS50138">
    <property type="entry name" value="BRCA2_REPEAT"/>
    <property type="match status" value="11"/>
</dbReference>
<proteinExistence type="predicted"/>
<dbReference type="SUPFAM" id="SSF81872">
    <property type="entry name" value="BRCA2 helical domain"/>
    <property type="match status" value="1"/>
</dbReference>
<dbReference type="GO" id="GO:0000724">
    <property type="term" value="P:double-strand break repair via homologous recombination"/>
    <property type="evidence" value="ECO:0007669"/>
    <property type="project" value="InterPro"/>
</dbReference>
<dbReference type="InterPro" id="IPR036315">
    <property type="entry name" value="BRCA2_hlx_sf"/>
</dbReference>
<reference evidence="7" key="1">
    <citation type="journal article" date="2016" name="Insect Biochem. Mol. Biol.">
        <title>Multifaceted biological insights from a draft genome sequence of the tobacco hornworm moth, Manduca sexta.</title>
        <authorList>
            <person name="Kanost M.R."/>
            <person name="Arrese E.L."/>
            <person name="Cao X."/>
            <person name="Chen Y.R."/>
            <person name="Chellapilla S."/>
            <person name="Goldsmith M.R."/>
            <person name="Grosse-Wilde E."/>
            <person name="Heckel D.G."/>
            <person name="Herndon N."/>
            <person name="Jiang H."/>
            <person name="Papanicolaou A."/>
            <person name="Qu J."/>
            <person name="Soulages J.L."/>
            <person name="Vogel H."/>
            <person name="Walters J."/>
            <person name="Waterhouse R.M."/>
            <person name="Ahn S.J."/>
            <person name="Almeida F.C."/>
            <person name="An C."/>
            <person name="Aqrawi P."/>
            <person name="Bretschneider A."/>
            <person name="Bryant W.B."/>
            <person name="Bucks S."/>
            <person name="Chao H."/>
            <person name="Chevignon G."/>
            <person name="Christen J.M."/>
            <person name="Clarke D.F."/>
            <person name="Dittmer N.T."/>
            <person name="Ferguson L.C.F."/>
            <person name="Garavelou S."/>
            <person name="Gordon K.H.J."/>
            <person name="Gunaratna R.T."/>
            <person name="Han Y."/>
            <person name="Hauser F."/>
            <person name="He Y."/>
            <person name="Heidel-Fischer H."/>
            <person name="Hirsh A."/>
            <person name="Hu Y."/>
            <person name="Jiang H."/>
            <person name="Kalra D."/>
            <person name="Klinner C."/>
            <person name="Konig C."/>
            <person name="Kovar C."/>
            <person name="Kroll A.R."/>
            <person name="Kuwar S.S."/>
            <person name="Lee S.L."/>
            <person name="Lehman R."/>
            <person name="Li K."/>
            <person name="Li Z."/>
            <person name="Liang H."/>
            <person name="Lovelace S."/>
            <person name="Lu Z."/>
            <person name="Mansfield J.H."/>
            <person name="McCulloch K.J."/>
            <person name="Mathew T."/>
            <person name="Morton B."/>
            <person name="Muzny D.M."/>
            <person name="Neunemann D."/>
            <person name="Ongeri F."/>
            <person name="Pauchet Y."/>
            <person name="Pu L.L."/>
            <person name="Pyrousis I."/>
            <person name="Rao X.J."/>
            <person name="Redding A."/>
            <person name="Roesel C."/>
            <person name="Sanchez-Gracia A."/>
            <person name="Schaack S."/>
            <person name="Shukla A."/>
            <person name="Tetreau G."/>
            <person name="Wang Y."/>
            <person name="Xiong G.H."/>
            <person name="Traut W."/>
            <person name="Walsh T.K."/>
            <person name="Worley K.C."/>
            <person name="Wu D."/>
            <person name="Wu W."/>
            <person name="Wu Y.Q."/>
            <person name="Zhang X."/>
            <person name="Zou Z."/>
            <person name="Zucker H."/>
            <person name="Briscoe A.D."/>
            <person name="Burmester T."/>
            <person name="Clem R.J."/>
            <person name="Feyereisen R."/>
            <person name="Grimmelikhuijzen C.J.P."/>
            <person name="Hamodrakas S.J."/>
            <person name="Hansson B.S."/>
            <person name="Huguet E."/>
            <person name="Jermiin L.S."/>
            <person name="Lan Q."/>
            <person name="Lehman H.K."/>
            <person name="Lorenzen M."/>
            <person name="Merzendorfer H."/>
            <person name="Michalopoulos I."/>
            <person name="Morton D.B."/>
            <person name="Muthukrishnan S."/>
            <person name="Oakeshott J.G."/>
            <person name="Palmer W."/>
            <person name="Park Y."/>
            <person name="Passarelli A.L."/>
            <person name="Rozas J."/>
            <person name="Schwartz L.M."/>
            <person name="Smith W."/>
            <person name="Southgate A."/>
            <person name="Vilcinskas A."/>
            <person name="Vogt R."/>
            <person name="Wang P."/>
            <person name="Werren J."/>
            <person name="Yu X.Q."/>
            <person name="Zhou J.J."/>
            <person name="Brown S.J."/>
            <person name="Scherer S.E."/>
            <person name="Richards S."/>
            <person name="Blissard G.W."/>
        </authorList>
    </citation>
    <scope>NUCLEOTIDE SEQUENCE</scope>
</reference>
<evidence type="ECO:0000259" key="6">
    <source>
        <dbReference type="SMART" id="SM01341"/>
    </source>
</evidence>
<dbReference type="EMBL" id="JH668472">
    <property type="protein sequence ID" value="KAG6454682.1"/>
    <property type="molecule type" value="Genomic_DNA"/>
</dbReference>
<dbReference type="OrthoDB" id="21095at2759"/>
<keyword evidence="4" id="KW-0233">DNA recombination</keyword>
<reference evidence="7" key="2">
    <citation type="submission" date="2020-12" db="EMBL/GenBank/DDBJ databases">
        <authorList>
            <person name="Kanost M."/>
        </authorList>
    </citation>
    <scope>NUCLEOTIDE SEQUENCE</scope>
</reference>
<dbReference type="InterPro" id="IPR012340">
    <property type="entry name" value="NA-bd_OB-fold"/>
</dbReference>
<accession>A0A921ZDA3</accession>
<keyword evidence="5" id="KW-0234">DNA repair</keyword>
<dbReference type="PANTHER" id="PTHR11289">
    <property type="entry name" value="BREAST CANCER TYPE 2 SUSCEPTIBILITY PROTEIN BRCA2"/>
    <property type="match status" value="1"/>
</dbReference>
<dbReference type="InterPro" id="IPR015205">
    <property type="entry name" value="Tower_dom"/>
</dbReference>
<dbReference type="InterPro" id="IPR015252">
    <property type="entry name" value="BRCA2_hlx"/>
</dbReference>
<dbReference type="Pfam" id="PF09169">
    <property type="entry name" value="BRCA-2_helical"/>
    <property type="match status" value="1"/>
</dbReference>
<evidence type="ECO:0000256" key="1">
    <source>
        <dbReference type="ARBA" id="ARBA00022737"/>
    </source>
</evidence>
<comment type="caution">
    <text evidence="7">The sequence shown here is derived from an EMBL/GenBank/DDBJ whole genome shotgun (WGS) entry which is preliminary data.</text>
</comment>
<dbReference type="Pfam" id="PF00634">
    <property type="entry name" value="BRCA2"/>
    <property type="match status" value="7"/>
</dbReference>
<dbReference type="InterPro" id="IPR002093">
    <property type="entry name" value="BRCA2_repeat"/>
</dbReference>
<dbReference type="InterPro" id="IPR015187">
    <property type="entry name" value="BRCA2_OB_1"/>
</dbReference>
<dbReference type="SUPFAM" id="SSF50249">
    <property type="entry name" value="Nucleic acid-binding proteins"/>
    <property type="match status" value="3"/>
</dbReference>
<evidence type="ECO:0000313" key="8">
    <source>
        <dbReference type="Proteomes" id="UP000791440"/>
    </source>
</evidence>
<dbReference type="InterPro" id="IPR015188">
    <property type="entry name" value="BRCA2_OB_3"/>
</dbReference>
<dbReference type="PANTHER" id="PTHR11289:SF0">
    <property type="entry name" value="BREAST CANCER TYPE 2 SUSCEPTIBILITY PROTEIN"/>
    <property type="match status" value="1"/>
</dbReference>
<dbReference type="GO" id="GO:0006355">
    <property type="term" value="P:regulation of DNA-templated transcription"/>
    <property type="evidence" value="ECO:0007669"/>
    <property type="project" value="TreeGrafter"/>
</dbReference>
<dbReference type="SMART" id="SM01341">
    <property type="entry name" value="Tower"/>
    <property type="match status" value="1"/>
</dbReference>
<name>A0A921ZDA3_MANSE</name>
<evidence type="ECO:0000256" key="5">
    <source>
        <dbReference type="ARBA" id="ARBA00023204"/>
    </source>
</evidence>
<dbReference type="Gene3D" id="2.40.50.140">
    <property type="entry name" value="Nucleic acid-binding proteins"/>
    <property type="match status" value="4"/>
</dbReference>
<keyword evidence="8" id="KW-1185">Reference proteome</keyword>
<dbReference type="Proteomes" id="UP000791440">
    <property type="component" value="Unassembled WGS sequence"/>
</dbReference>
<sequence>MEDQVANIENLETIFRKDHKCNSLLYRNVKTPIKQTNTLQDVLKIVSLQVKAIQMADRGNNGNYLSNPRKSNVTYEKAAYDKAVIKKIAGNKFETQCVSDTQLIDVVKVAEAFEANARVTRDMDVSFTVSDLEKQLEETCTKSLNICNNEKVEDGDQAFANNNSKTIPDNATGLENTIIGFTEDFTEDNKIHSNKMNENETDTAIINKDTDKTENIVEIETTIVGFTEDFVESDKDVFEVNDYACNDDDFDALERDRHLSLSPILNKIDPIKTRSASSLSRERSLSPVLGAKTIKKSPSPLIFNLDSFEKFEQVAVPLVEEICDLKTVKHLINSQILDKELFLPSKTSKGIASHTNPLQNVNIPLYMSPNYENLDDGKTSVTDSGHFKLKDDREKHSSTLEDEILFSSDEEVYEHKEIQDLPLTCALETSFYEQPEILDQTMYVGFQTASNKPIEVLTESFTKAKSILDNINTSGKKELPLSELVNIYDSLTKTERDKAKVNQQESLNNTEKDASFDIPDISISTLNKLTGIVTNECVEDKSAIITDLKEGKNSIIENNTQRPYMDMTMLNTDIGYVTKEGNNNLIAQEKYEELSESVFKLKSHNDNQGFKTASNKIIKLSNAALATCQKVFQNINLDENFDINYHKDATCKEATTNRRPEEHAKHLKIDSNNISADEIQTHINDDIILQEFENIEMSIDEKVIHKKPFEGFKTASNKNVRISNKALDKAKHIFDDIKLDLDDNDHLKPKSGLTMETNNKDGYSKDAMNTLESKSKDMIGFKTASNKNIKISDQAIAKTKNLLNDIALDDLVHTSEDTQDISKEIKLNKLNINDFGKACTSTGFQTASNKKIVISNEALVKTKNIFKDIDKHNDINVSSNKSSLNVIGHVSVKALERNERILEETKMQLENKVLADIQGNAIIITNSGFQTASNKPVNISPEAMKRSKNIFQDEIFESRNKYISKQKTTTPNISFQTANNKSVHIPKRALERTKKIFHNLDNLEFKYKLDKISENKPPFSFQTASNKEVKISEEALAKTKRIFNDIDMNHVIDECKLPNFGSSSSKNTFKGFQTASKKDVKISKEALDKVKNIFKDIDYSNDFDDQNDTKRSTFGKKISENVSMSRFRTANNEPVLIPLESLSRSKRLFNDIDDIHNSAEHENDKKYNPGIKEIYPITYESKKLIYEVGSGFTGFKTASNKKVNISEEALAKSKHMLQDIDVSDAKEKTDNKNCISTPLANTDFEKDAKRFKPNNTTIDENVAIVKDVSDSINKENIADIINTQVLNNFEDTLYTEDFREEVPSRNKRSGSPILSCPSAKRRRFKMPFKANPVEPCAKIIQNSVICNESTIFTENYKKNKSYKLRDLVSLDNNNSIDAYLTNFDFDTLLNFEFEGKRNDVNAHKINIESLKETFLSSIKKKLVPNGWLDNHMKLILWKLISYEVKFPKLGVVCTARNVLNQLKYRYDKELYNAERPALRKILEKDDVPSKTLVLCVVSILMDGIKVDNSAATSAVNIELVLTDGWYCVTACIDKMLLRLVRDNKIVVGSKLATNGAELLNCEQGVAPWEDTTSVRLKIFGNSTRRARWDARLGYHGNGAMLSQLSNVKLDGGKVSKLRLFVARVYPALYVEKFEDGSTVTRSERLEHLHQIKYEADRQNILEKLYEEVEKEFSDQESQDLQSSWDKGRPTLQSGSQIFEAIKTYKDSSDFRNHLTSSQTKLLEAHNNKRREQLLEKVHAKLMDKIDKSGLRQGRNVVTVLKIRVVGLEEKNGVVVTRGLLSVWKPNDALLDLIKEDSWIEVMNVVPTAMRYSEIQISAGRQSVFKQSKFKESDSMVTHIKSLKRKCYTIKELNIPQTTDYNEVDTAGIIFLIDPSVQKFDSKSQFQNVYLADKDLNMICVNFWGGLQKFGFQNVLDTGQMVACINLQKRAGNTRNVPQYRATEFTYFTKTPKNRQAKEIVDDLNKISVLDRRRICDECVKLKNNFPMKNNESITPYKMNIELGNNKAVMDSVEKIAHAELNLTGLDFESTFRQNDEELSPKTLKRKREVNNRIHKLKMYGEPPPLSPIHIINKSKNAFNSYKSPLVSNDVSSGVASGINIDIGRNVENQITAVTKQNNTNIAICKFDRNVENNESPVTSLNKTYIKSSVNPVKLNFDNNASDMVDHFAEEFDPSPPLSLD</sequence>
<protein>
    <recommendedName>
        <fullName evidence="6">Tower domain-containing protein</fullName>
    </recommendedName>
</protein>
<dbReference type="Pfam" id="PF09104">
    <property type="entry name" value="BRCA-2_OB3"/>
    <property type="match status" value="1"/>
</dbReference>
<keyword evidence="1" id="KW-0677">Repeat</keyword>
<evidence type="ECO:0000256" key="2">
    <source>
        <dbReference type="ARBA" id="ARBA00022763"/>
    </source>
</evidence>
<feature type="domain" description="Tower" evidence="6">
    <location>
        <begin position="1630"/>
        <end position="1671"/>
    </location>
</feature>
<dbReference type="GO" id="GO:0003677">
    <property type="term" value="F:DNA binding"/>
    <property type="evidence" value="ECO:0007669"/>
    <property type="project" value="UniProtKB-KW"/>
</dbReference>
<evidence type="ECO:0000313" key="7">
    <source>
        <dbReference type="EMBL" id="KAG6454682.1"/>
    </source>
</evidence>
<keyword evidence="2" id="KW-0227">DNA damage</keyword>
<dbReference type="CDD" id="cd04493">
    <property type="entry name" value="BRCA2DBD_OB1"/>
    <property type="match status" value="1"/>
</dbReference>
<dbReference type="SUPFAM" id="SSF81878">
    <property type="entry name" value="BRCA2 tower domain"/>
    <property type="match status" value="1"/>
</dbReference>
<keyword evidence="3" id="KW-0238">DNA-binding</keyword>
<evidence type="ECO:0000256" key="3">
    <source>
        <dbReference type="ARBA" id="ARBA00023125"/>
    </source>
</evidence>
<dbReference type="Pfam" id="PF09103">
    <property type="entry name" value="BRCA-2_OB1"/>
    <property type="match status" value="1"/>
</dbReference>
<gene>
    <name evidence="7" type="ORF">O3G_MSEX008802</name>
</gene>